<dbReference type="Gene3D" id="3.30.540.10">
    <property type="entry name" value="Fructose-1,6-Bisphosphatase, subunit A, domain 1"/>
    <property type="match status" value="1"/>
</dbReference>
<dbReference type="KEGG" id="vsa:VSAL_I0714"/>
<organism evidence="10 11">
    <name type="scientific">Aliivibrio salmonicida (strain LFI1238)</name>
    <name type="common">Vibrio salmonicida (strain LFI1238)</name>
    <dbReference type="NCBI Taxonomy" id="316275"/>
    <lineage>
        <taxon>Bacteria</taxon>
        <taxon>Pseudomonadati</taxon>
        <taxon>Pseudomonadota</taxon>
        <taxon>Gammaproteobacteria</taxon>
        <taxon>Vibrionales</taxon>
        <taxon>Vibrionaceae</taxon>
        <taxon>Aliivibrio</taxon>
    </lineage>
</organism>
<dbReference type="PANTHER" id="PTHR20854:SF4">
    <property type="entry name" value="INOSITOL-1-MONOPHOSPHATASE-RELATED"/>
    <property type="match status" value="1"/>
</dbReference>
<dbReference type="PRINTS" id="PR01959">
    <property type="entry name" value="SBIMPHPHTASE"/>
</dbReference>
<keyword evidence="5 9" id="KW-0378">Hydrolase</keyword>
<dbReference type="PROSITE" id="PS00629">
    <property type="entry name" value="IMP_1"/>
    <property type="match status" value="1"/>
</dbReference>
<protein>
    <recommendedName>
        <fullName evidence="9">Inositol-1-monophosphatase</fullName>
        <ecNumber evidence="9">3.1.3.25</ecNumber>
    </recommendedName>
</protein>
<evidence type="ECO:0000256" key="5">
    <source>
        <dbReference type="ARBA" id="ARBA00022801"/>
    </source>
</evidence>
<dbReference type="GO" id="GO:0046872">
    <property type="term" value="F:metal ion binding"/>
    <property type="evidence" value="ECO:0007669"/>
    <property type="project" value="UniProtKB-KW"/>
</dbReference>
<evidence type="ECO:0000256" key="9">
    <source>
        <dbReference type="RuleBase" id="RU364068"/>
    </source>
</evidence>
<keyword evidence="4 8" id="KW-0479">Metal-binding</keyword>
<evidence type="ECO:0000256" key="3">
    <source>
        <dbReference type="ARBA" id="ARBA00009759"/>
    </source>
</evidence>
<keyword evidence="6" id="KW-0889">Transcription antitermination</keyword>
<keyword evidence="7 8" id="KW-0460">Magnesium</keyword>
<comment type="cofactor">
    <cofactor evidence="2 8 9">
        <name>Mg(2+)</name>
        <dbReference type="ChEBI" id="CHEBI:18420"/>
    </cofactor>
</comment>
<comment type="catalytic activity">
    <reaction evidence="1 9">
        <text>a myo-inositol phosphate + H2O = myo-inositol + phosphate</text>
        <dbReference type="Rhea" id="RHEA:24056"/>
        <dbReference type="ChEBI" id="CHEBI:15377"/>
        <dbReference type="ChEBI" id="CHEBI:17268"/>
        <dbReference type="ChEBI" id="CHEBI:43474"/>
        <dbReference type="ChEBI" id="CHEBI:84139"/>
        <dbReference type="EC" id="3.1.3.25"/>
    </reaction>
</comment>
<dbReference type="InterPro" id="IPR033942">
    <property type="entry name" value="IMPase"/>
</dbReference>
<dbReference type="InterPro" id="IPR000760">
    <property type="entry name" value="Inositol_monophosphatase-like"/>
</dbReference>
<dbReference type="eggNOG" id="COG0483">
    <property type="taxonomic scope" value="Bacteria"/>
</dbReference>
<dbReference type="InterPro" id="IPR020583">
    <property type="entry name" value="Inositol_monoP_metal-BS"/>
</dbReference>
<dbReference type="Gene3D" id="3.40.190.80">
    <property type="match status" value="1"/>
</dbReference>
<feature type="binding site" evidence="8">
    <location>
        <position position="84"/>
    </location>
    <ligand>
        <name>Mg(2+)</name>
        <dbReference type="ChEBI" id="CHEBI:18420"/>
        <label>1</label>
        <note>catalytic</note>
    </ligand>
</feature>
<evidence type="ECO:0000256" key="1">
    <source>
        <dbReference type="ARBA" id="ARBA00001033"/>
    </source>
</evidence>
<dbReference type="GO" id="GO:0007165">
    <property type="term" value="P:signal transduction"/>
    <property type="evidence" value="ECO:0007669"/>
    <property type="project" value="TreeGrafter"/>
</dbReference>
<feature type="binding site" evidence="8">
    <location>
        <position position="103"/>
    </location>
    <ligand>
        <name>Mg(2+)</name>
        <dbReference type="ChEBI" id="CHEBI:18420"/>
        <label>1</label>
        <note>catalytic</note>
    </ligand>
</feature>
<dbReference type="FunFam" id="3.30.540.10:FF:000003">
    <property type="entry name" value="Inositol-1-monophosphatase"/>
    <property type="match status" value="1"/>
</dbReference>
<dbReference type="PANTHER" id="PTHR20854">
    <property type="entry name" value="INOSITOL MONOPHOSPHATASE"/>
    <property type="match status" value="1"/>
</dbReference>
<gene>
    <name evidence="10" type="primary">suhB</name>
    <name evidence="10" type="ordered locus">VSAL_I0714</name>
</gene>
<keyword evidence="6" id="KW-0804">Transcription</keyword>
<dbReference type="HOGENOM" id="CLU_044118_0_4_6"/>
<dbReference type="GO" id="GO:0031564">
    <property type="term" value="P:transcription antitermination"/>
    <property type="evidence" value="ECO:0007669"/>
    <property type="project" value="UniProtKB-KW"/>
</dbReference>
<reference evidence="10 11" key="1">
    <citation type="journal article" date="2008" name="BMC Genomics">
        <title>The genome sequence of the fish pathogen Aliivibrio salmonicida strain LFI1238 shows extensive evidence of gene decay.</title>
        <authorList>
            <person name="Hjerde E."/>
            <person name="Lorentzen M.S."/>
            <person name="Holden M.T."/>
            <person name="Seeger K."/>
            <person name="Paulsen S."/>
            <person name="Bason N."/>
            <person name="Churcher C."/>
            <person name="Harris D."/>
            <person name="Norbertczak H."/>
            <person name="Quail M.A."/>
            <person name="Sanders S."/>
            <person name="Thurston S."/>
            <person name="Parkhill J."/>
            <person name="Willassen N.P."/>
            <person name="Thomson N.R."/>
        </authorList>
    </citation>
    <scope>NUCLEOTIDE SEQUENCE [LARGE SCALE GENOMIC DNA]</scope>
    <source>
        <strain evidence="10 11">LFI1238</strain>
    </source>
</reference>
<evidence type="ECO:0000313" key="11">
    <source>
        <dbReference type="Proteomes" id="UP000001730"/>
    </source>
</evidence>
<dbReference type="InterPro" id="IPR022337">
    <property type="entry name" value="Inositol_monophosphatase_SuhB"/>
</dbReference>
<dbReference type="Proteomes" id="UP000001730">
    <property type="component" value="Chromosome 1"/>
</dbReference>
<evidence type="ECO:0000313" key="10">
    <source>
        <dbReference type="EMBL" id="CAQ78399.1"/>
    </source>
</evidence>
<evidence type="ECO:0000256" key="8">
    <source>
        <dbReference type="PIRSR" id="PIRSR600760-2"/>
    </source>
</evidence>
<dbReference type="AlphaFoldDB" id="B6EGX2"/>
<name>B6EGX2_ALISL</name>
<comment type="similarity">
    <text evidence="3 9">Belongs to the inositol monophosphatase superfamily.</text>
</comment>
<feature type="binding site" evidence="8">
    <location>
        <position position="104"/>
    </location>
    <ligand>
        <name>Mg(2+)</name>
        <dbReference type="ChEBI" id="CHEBI:18420"/>
        <label>1</label>
        <note>catalytic</note>
    </ligand>
</feature>
<dbReference type="GO" id="GO:0008934">
    <property type="term" value="F:inositol monophosphate 1-phosphatase activity"/>
    <property type="evidence" value="ECO:0007669"/>
    <property type="project" value="InterPro"/>
</dbReference>
<dbReference type="CDD" id="cd01639">
    <property type="entry name" value="IMPase"/>
    <property type="match status" value="1"/>
</dbReference>
<accession>B6EGX2</accession>
<keyword evidence="11" id="KW-1185">Reference proteome</keyword>
<evidence type="ECO:0000256" key="7">
    <source>
        <dbReference type="ARBA" id="ARBA00022842"/>
    </source>
</evidence>
<feature type="binding site" evidence="8">
    <location>
        <position position="101"/>
    </location>
    <ligand>
        <name>Mg(2+)</name>
        <dbReference type="ChEBI" id="CHEBI:18420"/>
        <label>1</label>
        <note>catalytic</note>
    </ligand>
</feature>
<dbReference type="SUPFAM" id="SSF56655">
    <property type="entry name" value="Carbohydrate phosphatase"/>
    <property type="match status" value="1"/>
</dbReference>
<dbReference type="Pfam" id="PF00459">
    <property type="entry name" value="Inositol_P"/>
    <property type="match status" value="1"/>
</dbReference>
<evidence type="ECO:0000256" key="4">
    <source>
        <dbReference type="ARBA" id="ARBA00022723"/>
    </source>
</evidence>
<dbReference type="PRINTS" id="PR00377">
    <property type="entry name" value="IMPHPHTASES"/>
</dbReference>
<dbReference type="EMBL" id="FM178379">
    <property type="protein sequence ID" value="CAQ78399.1"/>
    <property type="molecule type" value="Genomic_DNA"/>
</dbReference>
<keyword evidence="6" id="KW-0805">Transcription regulation</keyword>
<dbReference type="EC" id="3.1.3.25" evidence="9"/>
<dbReference type="GO" id="GO:0006020">
    <property type="term" value="P:inositol metabolic process"/>
    <property type="evidence" value="ECO:0007669"/>
    <property type="project" value="TreeGrafter"/>
</dbReference>
<sequence length="284" mass="31905">MYTRGRFLFFNIFWDITMHPMLNIAIRTARKAGDFVAKSFEQTDKIETTKKGNNEFITNIENDAQYMLVDMIKKSYPDHSIISEESGLIEGRDADVQWIIDPLDGTTNFVKGIPHFAISIAVRIKGRTEVACVYDPIRNELFTAQRGSGAQRNNQRMRVQELKDMNETILATGLPYRQKQHAESYTKILGAMFVECSDIRSSGCPSLDLCYLAAARIDGFFALGLKPWEISAADLIARESGVICTDFTGNTDYMKTGNLVAGSPRMVKSMLKKIRDNGSEALTK</sequence>
<proteinExistence type="inferred from homology"/>
<dbReference type="NCBIfam" id="NF008027">
    <property type="entry name" value="PRK10757.1"/>
    <property type="match status" value="1"/>
</dbReference>
<evidence type="ECO:0000256" key="6">
    <source>
        <dbReference type="ARBA" id="ARBA00022814"/>
    </source>
</evidence>
<evidence type="ECO:0000256" key="2">
    <source>
        <dbReference type="ARBA" id="ARBA00001946"/>
    </source>
</evidence>